<dbReference type="GO" id="GO:0071818">
    <property type="term" value="C:BAT3 complex"/>
    <property type="evidence" value="ECO:0007669"/>
    <property type="project" value="TreeGrafter"/>
</dbReference>
<reference evidence="2" key="1">
    <citation type="submission" date="2023-05" db="EMBL/GenBank/DDBJ databases">
        <authorList>
            <person name="Huff M."/>
        </authorList>
    </citation>
    <scope>NUCLEOTIDE SEQUENCE</scope>
</reference>
<feature type="region of interest" description="Disordered" evidence="1">
    <location>
        <begin position="136"/>
        <end position="193"/>
    </location>
</feature>
<feature type="region of interest" description="Disordered" evidence="1">
    <location>
        <begin position="266"/>
        <end position="304"/>
    </location>
</feature>
<feature type="compositionally biased region" description="Low complexity" evidence="1">
    <location>
        <begin position="139"/>
        <end position="150"/>
    </location>
</feature>
<organism evidence="2 3">
    <name type="scientific">Fraxinus pennsylvanica</name>
    <dbReference type="NCBI Taxonomy" id="56036"/>
    <lineage>
        <taxon>Eukaryota</taxon>
        <taxon>Viridiplantae</taxon>
        <taxon>Streptophyta</taxon>
        <taxon>Embryophyta</taxon>
        <taxon>Tracheophyta</taxon>
        <taxon>Spermatophyta</taxon>
        <taxon>Magnoliopsida</taxon>
        <taxon>eudicotyledons</taxon>
        <taxon>Gunneridae</taxon>
        <taxon>Pentapetalae</taxon>
        <taxon>asterids</taxon>
        <taxon>lamiids</taxon>
        <taxon>Lamiales</taxon>
        <taxon>Oleaceae</taxon>
        <taxon>Oleeae</taxon>
        <taxon>Fraxinus</taxon>
    </lineage>
</organism>
<feature type="compositionally biased region" description="Low complexity" evidence="1">
    <location>
        <begin position="232"/>
        <end position="241"/>
    </location>
</feature>
<sequence>MSYPEPLPFQPGANFGANPFGTVQNGSGLSGGSIGPGFLPRNIDIRVRTGSLLSRREAAGLQFQGPGIPVSSTSGNSGQQATVGLNANTSTQDSEVQAIPIRTMIAAVPASGERGSDSPHGSIGMVYPVLARVQHVTPGNSNGASASQASEQHHGQDTDTEQQTMSDSATQQQNIGDTGGNGSGTTSEASHRPGFSAQIQSGLGELLRTIFPGEHIFGDSVSPPRAGATQDASTTPEAAETASREGIFLSNILHQIMPIIQENRAAAPTGGANSSEPQADENRDQGASSRQRGGPESQPSPKRPRVLFSPFFQFILIFFSPRIVPKFSFT</sequence>
<feature type="compositionally biased region" description="Polar residues" evidence="1">
    <location>
        <begin position="70"/>
        <end position="84"/>
    </location>
</feature>
<protein>
    <submittedName>
        <fullName evidence="2">Uncharacterized protein</fullName>
    </submittedName>
</protein>
<dbReference type="GO" id="GO:0031593">
    <property type="term" value="F:polyubiquitin modification-dependent protein binding"/>
    <property type="evidence" value="ECO:0007669"/>
    <property type="project" value="TreeGrafter"/>
</dbReference>
<dbReference type="PANTHER" id="PTHR15204:SF0">
    <property type="entry name" value="LARGE PROLINE-RICH PROTEIN BAG6"/>
    <property type="match status" value="1"/>
</dbReference>
<dbReference type="EMBL" id="OU503049">
    <property type="protein sequence ID" value="CAI9775917.1"/>
    <property type="molecule type" value="Genomic_DNA"/>
</dbReference>
<feature type="compositionally biased region" description="Polar residues" evidence="1">
    <location>
        <begin position="161"/>
        <end position="175"/>
    </location>
</feature>
<accession>A0AAD2E1U9</accession>
<dbReference type="Proteomes" id="UP000834106">
    <property type="component" value="Chromosome 14"/>
</dbReference>
<proteinExistence type="predicted"/>
<evidence type="ECO:0000256" key="1">
    <source>
        <dbReference type="SAM" id="MobiDB-lite"/>
    </source>
</evidence>
<dbReference type="PANTHER" id="PTHR15204">
    <property type="entry name" value="LARGE PROLINE-RICH PROTEIN BAG6"/>
    <property type="match status" value="1"/>
</dbReference>
<dbReference type="AlphaFoldDB" id="A0AAD2E1U9"/>
<feature type="region of interest" description="Disordered" evidence="1">
    <location>
        <begin position="64"/>
        <end position="84"/>
    </location>
</feature>
<gene>
    <name evidence="2" type="ORF">FPE_LOCUS23347</name>
</gene>
<evidence type="ECO:0000313" key="3">
    <source>
        <dbReference type="Proteomes" id="UP000834106"/>
    </source>
</evidence>
<dbReference type="GO" id="GO:0051787">
    <property type="term" value="F:misfolded protein binding"/>
    <property type="evidence" value="ECO:0007669"/>
    <property type="project" value="TreeGrafter"/>
</dbReference>
<dbReference type="GO" id="GO:0036503">
    <property type="term" value="P:ERAD pathway"/>
    <property type="evidence" value="ECO:0007669"/>
    <property type="project" value="TreeGrafter"/>
</dbReference>
<name>A0AAD2E1U9_9LAMI</name>
<evidence type="ECO:0000313" key="2">
    <source>
        <dbReference type="EMBL" id="CAI9775917.1"/>
    </source>
</evidence>
<keyword evidence="3" id="KW-1185">Reference proteome</keyword>
<feature type="region of interest" description="Disordered" evidence="1">
    <location>
        <begin position="215"/>
        <end position="242"/>
    </location>
</feature>